<comment type="caution">
    <text evidence="2">The sequence shown here is derived from an EMBL/GenBank/DDBJ whole genome shotgun (WGS) entry which is preliminary data.</text>
</comment>
<organism evidence="2 3">
    <name type="scientific">Cymbomonas tetramitiformis</name>
    <dbReference type="NCBI Taxonomy" id="36881"/>
    <lineage>
        <taxon>Eukaryota</taxon>
        <taxon>Viridiplantae</taxon>
        <taxon>Chlorophyta</taxon>
        <taxon>Pyramimonadophyceae</taxon>
        <taxon>Pyramimonadales</taxon>
        <taxon>Pyramimonadaceae</taxon>
        <taxon>Cymbomonas</taxon>
    </lineage>
</organism>
<sequence>MPKRKFKHENLNDAEMMALQTSQRSQRRTRDSHEASFMNSPSAFHECVEVEYLPAIKPINKEWTRKIFDDVHADKEVRVKRTVVPKEQVALLVDSFNPTNFMHENKIKSRTFVDLFAAGSEINLNLKPVLESRFGKAEFKFISVDIDTKSKAKNVQGGVPMNIFRVHDNWKVLGQNVICAPPISGMSDAAIMYFAEHCKDFCAFLVPAMWLADRAYPLRRMWWAKKQEEKLIYELEGVQGMRWIVCVKEKRKGQDLFANTGVQLSAKPAMKKAYAERKQEALESAPSDGGDALEVALRNDAS</sequence>
<evidence type="ECO:0000313" key="3">
    <source>
        <dbReference type="Proteomes" id="UP001190700"/>
    </source>
</evidence>
<dbReference type="Proteomes" id="UP001190700">
    <property type="component" value="Unassembled WGS sequence"/>
</dbReference>
<dbReference type="EMBL" id="LGRX02035356">
    <property type="protein sequence ID" value="KAK3235159.1"/>
    <property type="molecule type" value="Genomic_DNA"/>
</dbReference>
<dbReference type="AlphaFoldDB" id="A0AAE0BGC4"/>
<protein>
    <submittedName>
        <fullName evidence="2">Uncharacterized protein</fullName>
    </submittedName>
</protein>
<proteinExistence type="predicted"/>
<evidence type="ECO:0000313" key="2">
    <source>
        <dbReference type="EMBL" id="KAK3235159.1"/>
    </source>
</evidence>
<evidence type="ECO:0000256" key="1">
    <source>
        <dbReference type="SAM" id="MobiDB-lite"/>
    </source>
</evidence>
<feature type="region of interest" description="Disordered" evidence="1">
    <location>
        <begin position="1"/>
        <end position="35"/>
    </location>
</feature>
<gene>
    <name evidence="2" type="ORF">CYMTET_54623</name>
</gene>
<reference evidence="2 3" key="1">
    <citation type="journal article" date="2015" name="Genome Biol. Evol.">
        <title>Comparative Genomics of a Bacterivorous Green Alga Reveals Evolutionary Causalities and Consequences of Phago-Mixotrophic Mode of Nutrition.</title>
        <authorList>
            <person name="Burns J.A."/>
            <person name="Paasch A."/>
            <person name="Narechania A."/>
            <person name="Kim E."/>
        </authorList>
    </citation>
    <scope>NUCLEOTIDE SEQUENCE [LARGE SCALE GENOMIC DNA]</scope>
    <source>
        <strain evidence="2 3">PLY_AMNH</strain>
    </source>
</reference>
<accession>A0AAE0BGC4</accession>
<keyword evidence="3" id="KW-1185">Reference proteome</keyword>
<name>A0AAE0BGC4_9CHLO</name>